<dbReference type="EMBL" id="VHSG01000037">
    <property type="protein sequence ID" value="TQV66969.1"/>
    <property type="molecule type" value="Genomic_DNA"/>
</dbReference>
<feature type="domain" description="GGDEF" evidence="8">
    <location>
        <begin position="344"/>
        <end position="481"/>
    </location>
</feature>
<dbReference type="SUPFAM" id="SSF141868">
    <property type="entry name" value="EAL domain-like"/>
    <property type="match status" value="1"/>
</dbReference>
<dbReference type="InterPro" id="IPR000700">
    <property type="entry name" value="PAS-assoc_C"/>
</dbReference>
<comment type="catalytic activity">
    <reaction evidence="4">
        <text>3',3'-c-di-GMP + H2O = 5'-phosphoguanylyl(3'-&gt;5')guanosine + H(+)</text>
        <dbReference type="Rhea" id="RHEA:24902"/>
        <dbReference type="ChEBI" id="CHEBI:15377"/>
        <dbReference type="ChEBI" id="CHEBI:15378"/>
        <dbReference type="ChEBI" id="CHEBI:58754"/>
        <dbReference type="ChEBI" id="CHEBI:58805"/>
        <dbReference type="EC" id="3.1.4.52"/>
    </reaction>
    <physiologicalReaction direction="left-to-right" evidence="4">
        <dbReference type="Rhea" id="RHEA:24903"/>
    </physiologicalReaction>
</comment>
<dbReference type="InterPro" id="IPR052155">
    <property type="entry name" value="Biofilm_reg_signaling"/>
</dbReference>
<dbReference type="PANTHER" id="PTHR44757">
    <property type="entry name" value="DIGUANYLATE CYCLASE DGCP"/>
    <property type="match status" value="1"/>
</dbReference>
<evidence type="ECO:0000256" key="2">
    <source>
        <dbReference type="ARBA" id="ARBA00012282"/>
    </source>
</evidence>
<dbReference type="SMART" id="SM00052">
    <property type="entry name" value="EAL"/>
    <property type="match status" value="1"/>
</dbReference>
<dbReference type="SMART" id="SM00091">
    <property type="entry name" value="PAS"/>
    <property type="match status" value="2"/>
</dbReference>
<dbReference type="InterPro" id="IPR035965">
    <property type="entry name" value="PAS-like_dom_sf"/>
</dbReference>
<comment type="cofactor">
    <cofactor evidence="1">
        <name>Mg(2+)</name>
        <dbReference type="ChEBI" id="CHEBI:18420"/>
    </cofactor>
</comment>
<dbReference type="FunFam" id="3.30.70.270:FF:000001">
    <property type="entry name" value="Diguanylate cyclase domain protein"/>
    <property type="match status" value="1"/>
</dbReference>
<dbReference type="PROSITE" id="PS50887">
    <property type="entry name" value="GGDEF"/>
    <property type="match status" value="1"/>
</dbReference>
<dbReference type="Pfam" id="PF00563">
    <property type="entry name" value="EAL"/>
    <property type="match status" value="1"/>
</dbReference>
<evidence type="ECO:0000256" key="4">
    <source>
        <dbReference type="ARBA" id="ARBA00051114"/>
    </source>
</evidence>
<feature type="domain" description="PAS" evidence="5">
    <location>
        <begin position="173"/>
        <end position="227"/>
    </location>
</feature>
<sequence length="741" mass="82696">MNQNKWSAWRNMIFSHKGSLSWRGAGSEGDTAETEIGAGSEADYFRQLAENLTDLVVTTDTDLNLTYVSPSAERVLGYSAPALRRFYQGRRRCGGDLLERVTAFFGREMQRVRSRRGGGRLSVSVAEFDIVHRRGQPLCLEINTSALQDRSGRVLGLLCICRDITARKRAADELALASKVFQNSLTGIYITGRRGEILQVNRAFSRITGFSPEEALGRAPQLIDLDHYAEDVLHTIAENLERRDYWEGELRCRHRDGHSFPAWVALTVLRETAGRETSAQETSGDKKGDIINTISTFTDITEKKSSQVKIQRLAYFDPLSGLPNRSLFNDRLARALSRAQRTGTRVALMFLDLDRFKAVNDSLGHALGDALLCQVAQRLRDCVRSEDTVARMGGDEFTVILGELADRQQAVTAAAHIAEKIRRLLSEPFHIRGREVFTSTSIGIAFYPSDGAEPRTLLQNADTAMYYAKSAGKNNFQFYTKAMNAKAMERMELENALHRAVRQTQFELHYQPILDSRSGAMVGVEALVRWQHPERGLVLPDAFINIAEESGTIKVLGAWVLRRACQQLVTWERHHQRVGRLAVNISARQFVEGHILQTLRDVVDRTGVDPTHLELELTESALMQDHRYSVEVLEAIKSLGVRVAIDDFGSGYSSLNYLKKFPIDAIKIDQAFVKGLPSQEDKRIIQAIIALAHSLGLKVVAEGVETSLQLECVRALGCEEVQGFLLGKPVPAQQFAAQAVL</sequence>
<dbReference type="SMART" id="SM00267">
    <property type="entry name" value="GGDEF"/>
    <property type="match status" value="1"/>
</dbReference>
<dbReference type="EC" id="3.1.4.52" evidence="2"/>
<evidence type="ECO:0000313" key="9">
    <source>
        <dbReference type="EMBL" id="TQV66969.1"/>
    </source>
</evidence>
<dbReference type="InterPro" id="IPR001633">
    <property type="entry name" value="EAL_dom"/>
</dbReference>
<dbReference type="CDD" id="cd01948">
    <property type="entry name" value="EAL"/>
    <property type="match status" value="1"/>
</dbReference>
<dbReference type="NCBIfam" id="TIGR00254">
    <property type="entry name" value="GGDEF"/>
    <property type="match status" value="1"/>
</dbReference>
<dbReference type="SUPFAM" id="SSF55785">
    <property type="entry name" value="PYP-like sensor domain (PAS domain)"/>
    <property type="match status" value="2"/>
</dbReference>
<dbReference type="Pfam" id="PF13426">
    <property type="entry name" value="PAS_9"/>
    <property type="match status" value="1"/>
</dbReference>
<proteinExistence type="predicted"/>
<evidence type="ECO:0000259" key="5">
    <source>
        <dbReference type="PROSITE" id="PS50112"/>
    </source>
</evidence>
<evidence type="ECO:0000259" key="8">
    <source>
        <dbReference type="PROSITE" id="PS50887"/>
    </source>
</evidence>
<dbReference type="NCBIfam" id="TIGR00229">
    <property type="entry name" value="sensory_box"/>
    <property type="match status" value="2"/>
</dbReference>
<dbReference type="Pfam" id="PF00989">
    <property type="entry name" value="PAS"/>
    <property type="match status" value="1"/>
</dbReference>
<dbReference type="InterPro" id="IPR043128">
    <property type="entry name" value="Rev_trsase/Diguanyl_cyclase"/>
</dbReference>
<dbReference type="SUPFAM" id="SSF55073">
    <property type="entry name" value="Nucleotide cyclase"/>
    <property type="match status" value="1"/>
</dbReference>
<feature type="domain" description="EAL" evidence="7">
    <location>
        <begin position="490"/>
        <end position="741"/>
    </location>
</feature>
<dbReference type="PROSITE" id="PS50883">
    <property type="entry name" value="EAL"/>
    <property type="match status" value="1"/>
</dbReference>
<dbReference type="Pfam" id="PF00990">
    <property type="entry name" value="GGDEF"/>
    <property type="match status" value="1"/>
</dbReference>
<evidence type="ECO:0000259" key="7">
    <source>
        <dbReference type="PROSITE" id="PS50883"/>
    </source>
</evidence>
<reference evidence="9 10" key="1">
    <citation type="submission" date="2019-06" db="EMBL/GenBank/DDBJ databases">
        <title>Whole genome sequence for Cellvibrionaceae sp. R142.</title>
        <authorList>
            <person name="Wang G."/>
        </authorList>
    </citation>
    <scope>NUCLEOTIDE SEQUENCE [LARGE SCALE GENOMIC DNA]</scope>
    <source>
        <strain evidence="9 10">R142</strain>
    </source>
</reference>
<evidence type="ECO:0000313" key="10">
    <source>
        <dbReference type="Proteomes" id="UP000319732"/>
    </source>
</evidence>
<dbReference type="GO" id="GO:0071732">
    <property type="term" value="P:cellular response to nitric oxide"/>
    <property type="evidence" value="ECO:0007669"/>
    <property type="project" value="UniProtKB-ARBA"/>
</dbReference>
<feature type="domain" description="PAS" evidence="5">
    <location>
        <begin position="41"/>
        <end position="79"/>
    </location>
</feature>
<dbReference type="InterPro" id="IPR013767">
    <property type="entry name" value="PAS_fold"/>
</dbReference>
<dbReference type="InterPro" id="IPR029787">
    <property type="entry name" value="Nucleotide_cyclase"/>
</dbReference>
<dbReference type="PROSITE" id="PS50113">
    <property type="entry name" value="PAC"/>
    <property type="match status" value="1"/>
</dbReference>
<dbReference type="CDD" id="cd01949">
    <property type="entry name" value="GGDEF"/>
    <property type="match status" value="1"/>
</dbReference>
<name>A0A545SPR4_9GAMM</name>
<dbReference type="Gene3D" id="3.30.450.20">
    <property type="entry name" value="PAS domain"/>
    <property type="match status" value="2"/>
</dbReference>
<organism evidence="9 10">
    <name type="scientific">Exilibacterium tricleocarpae</name>
    <dbReference type="NCBI Taxonomy" id="2591008"/>
    <lineage>
        <taxon>Bacteria</taxon>
        <taxon>Pseudomonadati</taxon>
        <taxon>Pseudomonadota</taxon>
        <taxon>Gammaproteobacteria</taxon>
        <taxon>Cellvibrionales</taxon>
        <taxon>Cellvibrionaceae</taxon>
        <taxon>Exilibacterium</taxon>
    </lineage>
</organism>
<dbReference type="PROSITE" id="PS50112">
    <property type="entry name" value="PAS"/>
    <property type="match status" value="2"/>
</dbReference>
<dbReference type="AlphaFoldDB" id="A0A545SPR4"/>
<dbReference type="Proteomes" id="UP000319732">
    <property type="component" value="Unassembled WGS sequence"/>
</dbReference>
<dbReference type="GO" id="GO:0006355">
    <property type="term" value="P:regulation of DNA-templated transcription"/>
    <property type="evidence" value="ECO:0007669"/>
    <property type="project" value="InterPro"/>
</dbReference>
<dbReference type="InterPro" id="IPR000160">
    <property type="entry name" value="GGDEF_dom"/>
</dbReference>
<dbReference type="InterPro" id="IPR035919">
    <property type="entry name" value="EAL_sf"/>
</dbReference>
<protein>
    <recommendedName>
        <fullName evidence="2">cyclic-guanylate-specific phosphodiesterase</fullName>
        <ecNumber evidence="2">3.1.4.52</ecNumber>
    </recommendedName>
</protein>
<gene>
    <name evidence="9" type="ORF">FKG94_26235</name>
</gene>
<evidence type="ECO:0000256" key="3">
    <source>
        <dbReference type="ARBA" id="ARBA00022636"/>
    </source>
</evidence>
<keyword evidence="10" id="KW-1185">Reference proteome</keyword>
<feature type="domain" description="PAC" evidence="6">
    <location>
        <begin position="124"/>
        <end position="176"/>
    </location>
</feature>
<evidence type="ECO:0000259" key="6">
    <source>
        <dbReference type="PROSITE" id="PS50113"/>
    </source>
</evidence>
<dbReference type="InterPro" id="IPR000014">
    <property type="entry name" value="PAS"/>
</dbReference>
<dbReference type="Gene3D" id="3.30.70.270">
    <property type="match status" value="1"/>
</dbReference>
<keyword evidence="3" id="KW-0973">c-di-GMP</keyword>
<dbReference type="OrthoDB" id="1316910at2"/>
<dbReference type="FunFam" id="3.20.20.450:FF:000001">
    <property type="entry name" value="Cyclic di-GMP phosphodiesterase yahA"/>
    <property type="match status" value="1"/>
</dbReference>
<evidence type="ECO:0000256" key="1">
    <source>
        <dbReference type="ARBA" id="ARBA00001946"/>
    </source>
</evidence>
<dbReference type="SMART" id="SM00086">
    <property type="entry name" value="PAC"/>
    <property type="match status" value="2"/>
</dbReference>
<dbReference type="GO" id="GO:0071111">
    <property type="term" value="F:cyclic-guanylate-specific phosphodiesterase activity"/>
    <property type="evidence" value="ECO:0007669"/>
    <property type="project" value="UniProtKB-EC"/>
</dbReference>
<dbReference type="PANTHER" id="PTHR44757:SF2">
    <property type="entry name" value="BIOFILM ARCHITECTURE MAINTENANCE PROTEIN MBAA"/>
    <property type="match status" value="1"/>
</dbReference>
<dbReference type="CDD" id="cd00130">
    <property type="entry name" value="PAS"/>
    <property type="match status" value="2"/>
</dbReference>
<comment type="caution">
    <text evidence="9">The sequence shown here is derived from an EMBL/GenBank/DDBJ whole genome shotgun (WGS) entry which is preliminary data.</text>
</comment>
<dbReference type="InterPro" id="IPR001610">
    <property type="entry name" value="PAC"/>
</dbReference>
<dbReference type="Gene3D" id="3.20.20.450">
    <property type="entry name" value="EAL domain"/>
    <property type="match status" value="1"/>
</dbReference>
<accession>A0A545SPR4</accession>